<evidence type="ECO:0000313" key="3">
    <source>
        <dbReference type="Proteomes" id="UP000318590"/>
    </source>
</evidence>
<dbReference type="Gene3D" id="2.40.70.10">
    <property type="entry name" value="Acid Proteases"/>
    <property type="match status" value="1"/>
</dbReference>
<reference evidence="2 3" key="1">
    <citation type="submission" date="2019-06" db="EMBL/GenBank/DDBJ databases">
        <title>Paenimaribius caenipelagi gen. nov., sp. nov., isolated from a tidal flat.</title>
        <authorList>
            <person name="Yoon J.-H."/>
        </authorList>
    </citation>
    <scope>NUCLEOTIDE SEQUENCE [LARGE SCALE GENOMIC DNA]</scope>
    <source>
        <strain evidence="2 3">JBTF-M29</strain>
    </source>
</reference>
<dbReference type="PROSITE" id="PS00141">
    <property type="entry name" value="ASP_PROTEASE"/>
    <property type="match status" value="1"/>
</dbReference>
<dbReference type="EC" id="3.4.23.-" evidence="2"/>
<dbReference type="InterPro" id="IPR001969">
    <property type="entry name" value="Aspartic_peptidase_AS"/>
</dbReference>
<evidence type="ECO:0000256" key="1">
    <source>
        <dbReference type="SAM" id="Phobius"/>
    </source>
</evidence>
<feature type="transmembrane region" description="Helical" evidence="1">
    <location>
        <begin position="37"/>
        <end position="58"/>
    </location>
</feature>
<dbReference type="InterPro" id="IPR021109">
    <property type="entry name" value="Peptidase_aspartic_dom_sf"/>
</dbReference>
<keyword evidence="1" id="KW-0472">Membrane</keyword>
<dbReference type="GO" id="GO:0004190">
    <property type="term" value="F:aspartic-type endopeptidase activity"/>
    <property type="evidence" value="ECO:0007669"/>
    <property type="project" value="InterPro"/>
</dbReference>
<dbReference type="Proteomes" id="UP000318590">
    <property type="component" value="Unassembled WGS sequence"/>
</dbReference>
<dbReference type="GO" id="GO:0006508">
    <property type="term" value="P:proteolysis"/>
    <property type="evidence" value="ECO:0007669"/>
    <property type="project" value="UniProtKB-KW"/>
</dbReference>
<dbReference type="NCBIfam" id="TIGR02281">
    <property type="entry name" value="clan_AA_DTGA"/>
    <property type="match status" value="1"/>
</dbReference>
<keyword evidence="3" id="KW-1185">Reference proteome</keyword>
<name>A0A547Q317_9RHOB</name>
<keyword evidence="1" id="KW-1133">Transmembrane helix</keyword>
<sequence>MTGDDTASLIYLSLLGAALVGYFIASNRMRMGETLRAMVLWGIIFAGVVAVAGLWPTLRDQVMPQQSVSVTGEIRIPRSFDGHYRIVLQLNDVPVEFIVDTGATDMVLSQQDARRIGFEPDTLAYTGKARTANGIVPMATVVLDTVAIDGVLEDQRLPASVNGGEMEMSLLGMSYLSRFGRISIENNVLLLEG</sequence>
<dbReference type="EMBL" id="VFSV01000012">
    <property type="protein sequence ID" value="TRD20775.1"/>
    <property type="molecule type" value="Genomic_DNA"/>
</dbReference>
<accession>A0A547Q317</accession>
<dbReference type="Pfam" id="PF13975">
    <property type="entry name" value="gag-asp_proteas"/>
    <property type="match status" value="1"/>
</dbReference>
<proteinExistence type="predicted"/>
<dbReference type="InterPro" id="IPR011969">
    <property type="entry name" value="Clan_AA_Asp_peptidase_C"/>
</dbReference>
<keyword evidence="2" id="KW-0378">Hydrolase</keyword>
<dbReference type="RefSeq" id="WP_142834507.1">
    <property type="nucleotide sequence ID" value="NZ_VFSV01000012.1"/>
</dbReference>
<comment type="caution">
    <text evidence="2">The sequence shown here is derived from an EMBL/GenBank/DDBJ whole genome shotgun (WGS) entry which is preliminary data.</text>
</comment>
<dbReference type="CDD" id="cd05483">
    <property type="entry name" value="retropepsin_like_bacteria"/>
    <property type="match status" value="1"/>
</dbReference>
<evidence type="ECO:0000313" key="2">
    <source>
        <dbReference type="EMBL" id="TRD20775.1"/>
    </source>
</evidence>
<organism evidence="2 3">
    <name type="scientific">Palleronia caenipelagi</name>
    <dbReference type="NCBI Taxonomy" id="2489174"/>
    <lineage>
        <taxon>Bacteria</taxon>
        <taxon>Pseudomonadati</taxon>
        <taxon>Pseudomonadota</taxon>
        <taxon>Alphaproteobacteria</taxon>
        <taxon>Rhodobacterales</taxon>
        <taxon>Roseobacteraceae</taxon>
        <taxon>Palleronia</taxon>
    </lineage>
</organism>
<dbReference type="OrthoDB" id="7595324at2"/>
<dbReference type="SUPFAM" id="SSF50630">
    <property type="entry name" value="Acid proteases"/>
    <property type="match status" value="1"/>
</dbReference>
<keyword evidence="1" id="KW-0812">Transmembrane</keyword>
<dbReference type="InterPro" id="IPR034122">
    <property type="entry name" value="Retropepsin-like_bacterial"/>
</dbReference>
<feature type="transmembrane region" description="Helical" evidence="1">
    <location>
        <begin position="6"/>
        <end position="25"/>
    </location>
</feature>
<dbReference type="AlphaFoldDB" id="A0A547Q317"/>
<keyword evidence="2" id="KW-0645">Protease</keyword>
<gene>
    <name evidence="2" type="ORF">FEV53_09115</name>
</gene>
<protein>
    <submittedName>
        <fullName evidence="2">TIGR02281 family clan AA aspartic protease</fullName>
        <ecNumber evidence="2">3.4.23.-</ecNumber>
    </submittedName>
</protein>